<dbReference type="AlphaFoldDB" id="A0A401ZLI0"/>
<proteinExistence type="predicted"/>
<dbReference type="CDD" id="cd02440">
    <property type="entry name" value="AdoMet_MTases"/>
    <property type="match status" value="1"/>
</dbReference>
<dbReference type="Proteomes" id="UP000287224">
    <property type="component" value="Unassembled WGS sequence"/>
</dbReference>
<reference evidence="3" key="1">
    <citation type="submission" date="2018-12" db="EMBL/GenBank/DDBJ databases">
        <title>Tengunoibacter tsumagoiensis gen. nov., sp. nov., Dictyobacter kobayashii sp. nov., D. alpinus sp. nov., and D. joshuensis sp. nov. and description of Dictyobacteraceae fam. nov. within the order Ktedonobacterales isolated from Tengu-no-mugimeshi.</title>
        <authorList>
            <person name="Wang C.M."/>
            <person name="Zheng Y."/>
            <person name="Sakai Y."/>
            <person name="Toyoda A."/>
            <person name="Minakuchi Y."/>
            <person name="Abe K."/>
            <person name="Yokota A."/>
            <person name="Yabe S."/>
        </authorList>
    </citation>
    <scope>NUCLEOTIDE SEQUENCE [LARGE SCALE GENOMIC DNA]</scope>
    <source>
        <strain evidence="3">S-27</strain>
    </source>
</reference>
<dbReference type="Pfam" id="PF08241">
    <property type="entry name" value="Methyltransf_11"/>
    <property type="match status" value="1"/>
</dbReference>
<name>A0A401ZLI0_9CHLR</name>
<gene>
    <name evidence="2" type="ORF">KDAU_50070</name>
</gene>
<dbReference type="PANTHER" id="PTHR43591">
    <property type="entry name" value="METHYLTRANSFERASE"/>
    <property type="match status" value="1"/>
</dbReference>
<dbReference type="SUPFAM" id="SSF53335">
    <property type="entry name" value="S-adenosyl-L-methionine-dependent methyltransferases"/>
    <property type="match status" value="1"/>
</dbReference>
<accession>A0A401ZLI0</accession>
<dbReference type="InterPro" id="IPR013216">
    <property type="entry name" value="Methyltransf_11"/>
</dbReference>
<evidence type="ECO:0000313" key="3">
    <source>
        <dbReference type="Proteomes" id="UP000287224"/>
    </source>
</evidence>
<dbReference type="GO" id="GO:0008757">
    <property type="term" value="F:S-adenosylmethionine-dependent methyltransferase activity"/>
    <property type="evidence" value="ECO:0007669"/>
    <property type="project" value="InterPro"/>
</dbReference>
<evidence type="ECO:0000313" key="2">
    <source>
        <dbReference type="EMBL" id="GCE07678.1"/>
    </source>
</evidence>
<feature type="domain" description="Methyltransferase type 11" evidence="1">
    <location>
        <begin position="54"/>
        <end position="147"/>
    </location>
</feature>
<evidence type="ECO:0000259" key="1">
    <source>
        <dbReference type="Pfam" id="PF08241"/>
    </source>
</evidence>
<dbReference type="EMBL" id="BIFQ01000001">
    <property type="protein sequence ID" value="GCE07678.1"/>
    <property type="molecule type" value="Genomic_DNA"/>
</dbReference>
<sequence>MVNQPAKAVDLSAIKAHQQQSWTVGDIPIIARPLVGVAENLCEAVELHPCQKVLDVATCTGNVALGAARRYCEVTGIDYTASFLEVARERAAVERLSIDFIEADAENLPFPSASFDVVLSAFGVMFTPDQEKAASELLRVCRSGGKIGLVNWTPDGFFRKLNSVMQNYAPAPLGVKPPGLWGNEEYVRELLGDEVVSLQARKRYFYHRYRSLQHATDVTCNDFGPTITMLQMLAPDAREQLIREMREMFEQSNKATDGTVVVPAEYLEVVAVRR</sequence>
<dbReference type="OrthoDB" id="9808140at2"/>
<dbReference type="Gene3D" id="3.40.50.150">
    <property type="entry name" value="Vaccinia Virus protein VP39"/>
    <property type="match status" value="1"/>
</dbReference>
<dbReference type="RefSeq" id="WP_126599134.1">
    <property type="nucleotide sequence ID" value="NZ_BIFQ01000001.1"/>
</dbReference>
<organism evidence="2 3">
    <name type="scientific">Dictyobacter aurantiacus</name>
    <dbReference type="NCBI Taxonomy" id="1936993"/>
    <lineage>
        <taxon>Bacteria</taxon>
        <taxon>Bacillati</taxon>
        <taxon>Chloroflexota</taxon>
        <taxon>Ktedonobacteria</taxon>
        <taxon>Ktedonobacterales</taxon>
        <taxon>Dictyobacteraceae</taxon>
        <taxon>Dictyobacter</taxon>
    </lineage>
</organism>
<dbReference type="InterPro" id="IPR029063">
    <property type="entry name" value="SAM-dependent_MTases_sf"/>
</dbReference>
<comment type="caution">
    <text evidence="2">The sequence shown here is derived from an EMBL/GenBank/DDBJ whole genome shotgun (WGS) entry which is preliminary data.</text>
</comment>
<protein>
    <recommendedName>
        <fullName evidence="1">Methyltransferase type 11 domain-containing protein</fullName>
    </recommendedName>
</protein>
<keyword evidence="3" id="KW-1185">Reference proteome</keyword>
<dbReference type="PANTHER" id="PTHR43591:SF24">
    <property type="entry name" value="2-METHOXY-6-POLYPRENYL-1,4-BENZOQUINOL METHYLASE, MITOCHONDRIAL"/>
    <property type="match status" value="1"/>
</dbReference>